<dbReference type="EMBL" id="VVIW01000009">
    <property type="protein sequence ID" value="NHZ41751.1"/>
    <property type="molecule type" value="Genomic_DNA"/>
</dbReference>
<reference evidence="1 2" key="1">
    <citation type="submission" date="2019-09" db="EMBL/GenBank/DDBJ databases">
        <title>Taxonomy of Antarctic Massilia spp.: description of Massilia rubra sp. nov., Massilia aquatica sp. nov., Massilia mucilaginosa sp. nov., Massilia frigida sp. nov. isolated from streams, lakes and regoliths.</title>
        <authorList>
            <person name="Holochova P."/>
            <person name="Sedlacek I."/>
            <person name="Kralova S."/>
            <person name="Maslanova I."/>
            <person name="Busse H.-J."/>
            <person name="Stankova E."/>
            <person name="Vrbovska V."/>
            <person name="Kovarovic V."/>
            <person name="Bartak M."/>
            <person name="Svec P."/>
            <person name="Pantucek R."/>
        </authorList>
    </citation>
    <scope>NUCLEOTIDE SEQUENCE [LARGE SCALE GENOMIC DNA]</scope>
    <source>
        <strain evidence="1 2">CCM 8693</strain>
    </source>
</reference>
<name>A0ABX0MHV0_9BURK</name>
<dbReference type="Gene3D" id="2.60.120.620">
    <property type="entry name" value="q2cbj1_9rhob like domain"/>
    <property type="match status" value="1"/>
</dbReference>
<keyword evidence="2" id="KW-1185">Reference proteome</keyword>
<organism evidence="1 2">
    <name type="scientific">Massilia aquatica</name>
    <dbReference type="NCBI Taxonomy" id="2609000"/>
    <lineage>
        <taxon>Bacteria</taxon>
        <taxon>Pseudomonadati</taxon>
        <taxon>Pseudomonadota</taxon>
        <taxon>Betaproteobacteria</taxon>
        <taxon>Burkholderiales</taxon>
        <taxon>Oxalobacteraceae</taxon>
        <taxon>Telluria group</taxon>
        <taxon>Massilia</taxon>
    </lineage>
</organism>
<evidence type="ECO:0000313" key="2">
    <source>
        <dbReference type="Proteomes" id="UP000819052"/>
    </source>
</evidence>
<proteinExistence type="predicted"/>
<protein>
    <submittedName>
        <fullName evidence="1">2OG-Fe(II) oxygenase</fullName>
    </submittedName>
</protein>
<dbReference type="Proteomes" id="UP000819052">
    <property type="component" value="Unassembled WGS sequence"/>
</dbReference>
<evidence type="ECO:0000313" key="1">
    <source>
        <dbReference type="EMBL" id="NHZ41751.1"/>
    </source>
</evidence>
<accession>A0ABX0MHV0</accession>
<sequence length="263" mass="29446">MELHSKLATVDVLDEQVLADLFSMKHIAVRVPHFYNPAYAKTLSDLLYQEIDNAVAAGIYESNVDSYWSVAKDNRRRDRYLDAALPLQRRLRRFSAPHPSPIDLLRVTLDEAWQGGAGLLRMGGRKTPFGATRLWRTNSEALPHQDVLRREQGEDMKGIDLLGQIGVNIYLDVAEEGGGLEAWDHVVSDEEYAGLGGRYEGSYGYDRERLPGRSLLIHPQVGDLVMINTAYVHAVRKITAGRRITVSGFVGSRGSEQPLLCWS</sequence>
<comment type="caution">
    <text evidence="1">The sequence shown here is derived from an EMBL/GenBank/DDBJ whole genome shotgun (WGS) entry which is preliminary data.</text>
</comment>
<dbReference type="RefSeq" id="WP_167077522.1">
    <property type="nucleotide sequence ID" value="NZ_VVIW01000009.1"/>
</dbReference>
<gene>
    <name evidence="1" type="ORF">F1609_16505</name>
</gene>